<dbReference type="OrthoDB" id="9804264at2"/>
<evidence type="ECO:0000256" key="1">
    <source>
        <dbReference type="ARBA" id="ARBA00022898"/>
    </source>
</evidence>
<dbReference type="InterPro" id="IPR015421">
    <property type="entry name" value="PyrdxlP-dep_Trfase_major"/>
</dbReference>
<dbReference type="GO" id="GO:0008483">
    <property type="term" value="F:transaminase activity"/>
    <property type="evidence" value="ECO:0007669"/>
    <property type="project" value="TreeGrafter"/>
</dbReference>
<dbReference type="Gene3D" id="3.90.1150.10">
    <property type="entry name" value="Aspartate Aminotransferase, domain 1"/>
    <property type="match status" value="1"/>
</dbReference>
<dbReference type="RefSeq" id="WP_085476015.1">
    <property type="nucleotide sequence ID" value="NZ_FXBM01000001.1"/>
</dbReference>
<dbReference type="AlphaFoldDB" id="A0A1X7NPT6"/>
<dbReference type="STRING" id="1891671.SAMN06295885_1667"/>
<keyword evidence="8" id="KW-1185">Reference proteome</keyword>
<sequence>MTTEPTSTASASTEPTSTEPISSEPIVPLADLHLQHLVVADVIREGFDRVLADSSFVRGPDVARFEREFADYCGVRHTVGVGNGTDALELALLALDLRPGDEVLVPANTFVATAEAVVRAGARPVFVDCDDDYLIDVSSAAAAVTPRTRAVMAVHLYGQCAPVEQLAAALGPGVTIVEDAAQAQGARRFGARAGSLGTIAGTSFYPGKNLGAYGDAGGVMTDDDELAAAVRRLGNHGGLTAYRHDVLGTNSRLDSLQAVVLSAKLAHLDDWNQQRRDAAARYAELLDGVGGLTLPRTAPGNEHVHHLYVVRTPERDRVRAALGGAGVATGVHYPAPVHLMAPFLPESGRPRALPTAEAFAGELLTLPLFPGITAAQQEYVAEALVGALRVGALR</sequence>
<dbReference type="GO" id="GO:0030170">
    <property type="term" value="F:pyridoxal phosphate binding"/>
    <property type="evidence" value="ECO:0007669"/>
    <property type="project" value="TreeGrafter"/>
</dbReference>
<accession>A0A1X7NPT6</accession>
<dbReference type="Gene3D" id="3.40.640.10">
    <property type="entry name" value="Type I PLP-dependent aspartate aminotransferase-like (Major domain)"/>
    <property type="match status" value="1"/>
</dbReference>
<dbReference type="GO" id="GO:0000271">
    <property type="term" value="P:polysaccharide biosynthetic process"/>
    <property type="evidence" value="ECO:0007669"/>
    <property type="project" value="TreeGrafter"/>
</dbReference>
<dbReference type="SUPFAM" id="SSF53383">
    <property type="entry name" value="PLP-dependent transferases"/>
    <property type="match status" value="1"/>
</dbReference>
<organism evidence="7 8">
    <name type="scientific">Rathayibacter oskolensis</name>
    <dbReference type="NCBI Taxonomy" id="1891671"/>
    <lineage>
        <taxon>Bacteria</taxon>
        <taxon>Bacillati</taxon>
        <taxon>Actinomycetota</taxon>
        <taxon>Actinomycetes</taxon>
        <taxon>Micrococcales</taxon>
        <taxon>Microbacteriaceae</taxon>
        <taxon>Rathayibacter</taxon>
    </lineage>
</organism>
<reference evidence="8" key="1">
    <citation type="submission" date="2017-04" db="EMBL/GenBank/DDBJ databases">
        <authorList>
            <person name="Varghese N."/>
            <person name="Submissions S."/>
        </authorList>
    </citation>
    <scope>NUCLEOTIDE SEQUENCE [LARGE SCALE GENOMIC DNA]</scope>
    <source>
        <strain evidence="8">VKM Ac-2121</strain>
    </source>
</reference>
<dbReference type="InterPro" id="IPR015422">
    <property type="entry name" value="PyrdxlP-dep_Trfase_small"/>
</dbReference>
<protein>
    <submittedName>
        <fullName evidence="7">dTDP-4-amino-4,6-dideoxygalactose transaminase</fullName>
    </submittedName>
</protein>
<evidence type="ECO:0000313" key="8">
    <source>
        <dbReference type="Proteomes" id="UP000193711"/>
    </source>
</evidence>
<dbReference type="Pfam" id="PF01041">
    <property type="entry name" value="DegT_DnrJ_EryC1"/>
    <property type="match status" value="1"/>
</dbReference>
<dbReference type="InterPro" id="IPR015424">
    <property type="entry name" value="PyrdxlP-dep_Trfase"/>
</dbReference>
<comment type="similarity">
    <text evidence="2 5">Belongs to the DegT/DnrJ/EryC1 family.</text>
</comment>
<dbReference type="Proteomes" id="UP000193711">
    <property type="component" value="Unassembled WGS sequence"/>
</dbReference>
<dbReference type="EMBL" id="FXBM01000001">
    <property type="protein sequence ID" value="SMH39619.1"/>
    <property type="molecule type" value="Genomic_DNA"/>
</dbReference>
<evidence type="ECO:0000256" key="2">
    <source>
        <dbReference type="ARBA" id="ARBA00037999"/>
    </source>
</evidence>
<gene>
    <name evidence="7" type="ORF">SAMN06295885_1667</name>
</gene>
<feature type="modified residue" description="N6-(pyridoxal phosphate)lysine" evidence="4">
    <location>
        <position position="208"/>
    </location>
</feature>
<evidence type="ECO:0000256" key="3">
    <source>
        <dbReference type="PIRSR" id="PIRSR000390-1"/>
    </source>
</evidence>
<feature type="active site" description="Proton acceptor" evidence="3">
    <location>
        <position position="208"/>
    </location>
</feature>
<feature type="region of interest" description="Disordered" evidence="6">
    <location>
        <begin position="1"/>
        <end position="23"/>
    </location>
</feature>
<keyword evidence="1 4" id="KW-0663">Pyridoxal phosphate</keyword>
<dbReference type="PANTHER" id="PTHR30244">
    <property type="entry name" value="TRANSAMINASE"/>
    <property type="match status" value="1"/>
</dbReference>
<dbReference type="PIRSF" id="PIRSF000390">
    <property type="entry name" value="PLP_StrS"/>
    <property type="match status" value="1"/>
</dbReference>
<dbReference type="PANTHER" id="PTHR30244:SF36">
    <property type="entry name" value="3-OXO-GLUCOSE-6-PHOSPHATE:GLUTAMATE AMINOTRANSFERASE"/>
    <property type="match status" value="1"/>
</dbReference>
<evidence type="ECO:0000256" key="4">
    <source>
        <dbReference type="PIRSR" id="PIRSR000390-2"/>
    </source>
</evidence>
<evidence type="ECO:0000256" key="6">
    <source>
        <dbReference type="SAM" id="MobiDB-lite"/>
    </source>
</evidence>
<evidence type="ECO:0000313" key="7">
    <source>
        <dbReference type="EMBL" id="SMH39619.1"/>
    </source>
</evidence>
<dbReference type="InterPro" id="IPR000653">
    <property type="entry name" value="DegT/StrS_aminotransferase"/>
</dbReference>
<evidence type="ECO:0000256" key="5">
    <source>
        <dbReference type="RuleBase" id="RU004508"/>
    </source>
</evidence>
<name>A0A1X7NPT6_9MICO</name>
<proteinExistence type="inferred from homology"/>
<dbReference type="CDD" id="cd00616">
    <property type="entry name" value="AHBA_syn"/>
    <property type="match status" value="1"/>
</dbReference>